<keyword evidence="1" id="KW-1133">Transmembrane helix</keyword>
<dbReference type="Proteomes" id="UP001597218">
    <property type="component" value="Unassembled WGS sequence"/>
</dbReference>
<evidence type="ECO:0000256" key="1">
    <source>
        <dbReference type="SAM" id="Phobius"/>
    </source>
</evidence>
<name>A0ABW4SG18_9BACL</name>
<feature type="transmembrane region" description="Helical" evidence="1">
    <location>
        <begin position="97"/>
        <end position="114"/>
    </location>
</feature>
<sequence>MKFKLLGITALVLLTFLMIYDFFPKFISYIYIPKSMLLGLILLTFLIGIFMSHFDKGDSSKVTLIWQVVSLAYLFALIMIFTLVGGVSQVGLSLTDPFLWIVFFISIFDIVKGYKKMKVSQLNSDI</sequence>
<feature type="transmembrane region" description="Helical" evidence="1">
    <location>
        <begin position="29"/>
        <end position="52"/>
    </location>
</feature>
<evidence type="ECO:0000313" key="3">
    <source>
        <dbReference type="Proteomes" id="UP001597218"/>
    </source>
</evidence>
<dbReference type="RefSeq" id="WP_381537757.1">
    <property type="nucleotide sequence ID" value="NZ_JBHUGI010000027.1"/>
</dbReference>
<proteinExistence type="predicted"/>
<feature type="transmembrane region" description="Helical" evidence="1">
    <location>
        <begin position="64"/>
        <end position="85"/>
    </location>
</feature>
<organism evidence="2 3">
    <name type="scientific">Sporosarcina siberiensis</name>
    <dbReference type="NCBI Taxonomy" id="1365606"/>
    <lineage>
        <taxon>Bacteria</taxon>
        <taxon>Bacillati</taxon>
        <taxon>Bacillota</taxon>
        <taxon>Bacilli</taxon>
        <taxon>Bacillales</taxon>
        <taxon>Caryophanaceae</taxon>
        <taxon>Sporosarcina</taxon>
    </lineage>
</organism>
<evidence type="ECO:0000313" key="2">
    <source>
        <dbReference type="EMBL" id="MFD1928413.1"/>
    </source>
</evidence>
<dbReference type="EMBL" id="JBHUGI010000027">
    <property type="protein sequence ID" value="MFD1928413.1"/>
    <property type="molecule type" value="Genomic_DNA"/>
</dbReference>
<gene>
    <name evidence="2" type="ORF">ACFSFY_10150</name>
</gene>
<feature type="transmembrane region" description="Helical" evidence="1">
    <location>
        <begin position="5"/>
        <end position="23"/>
    </location>
</feature>
<protein>
    <submittedName>
        <fullName evidence="2">Uncharacterized protein</fullName>
    </submittedName>
</protein>
<comment type="caution">
    <text evidence="2">The sequence shown here is derived from an EMBL/GenBank/DDBJ whole genome shotgun (WGS) entry which is preliminary data.</text>
</comment>
<keyword evidence="1" id="KW-0812">Transmembrane</keyword>
<accession>A0ABW4SG18</accession>
<keyword evidence="3" id="KW-1185">Reference proteome</keyword>
<keyword evidence="1" id="KW-0472">Membrane</keyword>
<reference evidence="3" key="1">
    <citation type="journal article" date="2019" name="Int. J. Syst. Evol. Microbiol.">
        <title>The Global Catalogue of Microorganisms (GCM) 10K type strain sequencing project: providing services to taxonomists for standard genome sequencing and annotation.</title>
        <authorList>
            <consortium name="The Broad Institute Genomics Platform"/>
            <consortium name="The Broad Institute Genome Sequencing Center for Infectious Disease"/>
            <person name="Wu L."/>
            <person name="Ma J."/>
        </authorList>
    </citation>
    <scope>NUCLEOTIDE SEQUENCE [LARGE SCALE GENOMIC DNA]</scope>
    <source>
        <strain evidence="3">CGMCC 4.7177</strain>
    </source>
</reference>